<sequence>MLAVLFATVAFSIDAMLPALSEIAAELSPEDTNRAQLVLMSFMAGMGVGTALAGPISDAIGRKRAIMLGSSLYILAAAGAIFADNLTLLLALRFFQGMGASGPRIAGTALTRDLYAGREMARITSFVMMIFIMIPAVAPALGELIIETSGTWRSVFAAFIVFGLIGATWVALRQPETLPPERRVPLSRKRLMQSAKEILGNRQVMLCTLILTLGFGQMFALLSSSEQLFGQTYSRADSFTRWFAVMALLSGIGTIANARYVMKFGMRRIARAAYAMQVVSASLALLLVSSGALHGDAAFYGFFAWAVSVFFMAGVTFGNLNALALQNMPHLAGMTASIVAALSSLGAVLIATPVGLAYDGTPTPMIIAALVCSSLAWLLMARLRD</sequence>
<name>A0A5C6S902_9RHOB</name>
<keyword evidence="2" id="KW-0813">Transport</keyword>
<evidence type="ECO:0000256" key="4">
    <source>
        <dbReference type="ARBA" id="ARBA00022989"/>
    </source>
</evidence>
<feature type="transmembrane region" description="Helical" evidence="6">
    <location>
        <begin position="65"/>
        <end position="83"/>
    </location>
</feature>
<dbReference type="GO" id="GO:0140115">
    <property type="term" value="P:export across plasma membrane"/>
    <property type="evidence" value="ECO:0007669"/>
    <property type="project" value="UniProtKB-ARBA"/>
</dbReference>
<dbReference type="InterPro" id="IPR036259">
    <property type="entry name" value="MFS_trans_sf"/>
</dbReference>
<dbReference type="AlphaFoldDB" id="A0A5C6S902"/>
<keyword evidence="3 6" id="KW-0812">Transmembrane</keyword>
<dbReference type="InterPro" id="IPR005829">
    <property type="entry name" value="Sugar_transporter_CS"/>
</dbReference>
<dbReference type="EMBL" id="VOPL01000001">
    <property type="protein sequence ID" value="TXB71339.1"/>
    <property type="molecule type" value="Genomic_DNA"/>
</dbReference>
<evidence type="ECO:0000256" key="3">
    <source>
        <dbReference type="ARBA" id="ARBA00022692"/>
    </source>
</evidence>
<feature type="transmembrane region" description="Helical" evidence="6">
    <location>
        <begin position="364"/>
        <end position="383"/>
    </location>
</feature>
<dbReference type="GO" id="GO:0005886">
    <property type="term" value="C:plasma membrane"/>
    <property type="evidence" value="ECO:0007669"/>
    <property type="project" value="TreeGrafter"/>
</dbReference>
<comment type="subcellular location">
    <subcellularLocation>
        <location evidence="1">Membrane</location>
        <topology evidence="1">Multi-pass membrane protein</topology>
    </subcellularLocation>
</comment>
<feature type="transmembrane region" description="Helical" evidence="6">
    <location>
        <begin position="152"/>
        <end position="172"/>
    </location>
</feature>
<reference evidence="8 9" key="1">
    <citation type="submission" date="2019-08" db="EMBL/GenBank/DDBJ databases">
        <authorList>
            <person name="Ye J."/>
        </authorList>
    </citation>
    <scope>NUCLEOTIDE SEQUENCE [LARGE SCALE GENOMIC DNA]</scope>
    <source>
        <strain evidence="8 9">TK008</strain>
    </source>
</reference>
<keyword evidence="4 6" id="KW-1133">Transmembrane helix</keyword>
<dbReference type="PANTHER" id="PTHR23502">
    <property type="entry name" value="MAJOR FACILITATOR SUPERFAMILY"/>
    <property type="match status" value="1"/>
</dbReference>
<evidence type="ECO:0000256" key="5">
    <source>
        <dbReference type="ARBA" id="ARBA00023136"/>
    </source>
</evidence>
<accession>A0A5C6S902</accession>
<proteinExistence type="predicted"/>
<keyword evidence="5 6" id="KW-0472">Membrane</keyword>
<feature type="transmembrane region" description="Helical" evidence="6">
    <location>
        <begin position="336"/>
        <end position="358"/>
    </location>
</feature>
<protein>
    <submittedName>
        <fullName evidence="8">Multidrug effflux MFS transporter</fullName>
    </submittedName>
</protein>
<feature type="transmembrane region" description="Helical" evidence="6">
    <location>
        <begin position="242"/>
        <end position="262"/>
    </location>
</feature>
<dbReference type="GO" id="GO:0042908">
    <property type="term" value="P:xenobiotic transport"/>
    <property type="evidence" value="ECO:0007669"/>
    <property type="project" value="UniProtKB-ARBA"/>
</dbReference>
<evidence type="ECO:0000259" key="7">
    <source>
        <dbReference type="PROSITE" id="PS50850"/>
    </source>
</evidence>
<feature type="transmembrane region" description="Helical" evidence="6">
    <location>
        <begin position="123"/>
        <end position="146"/>
    </location>
</feature>
<gene>
    <name evidence="8" type="ORF">FQV27_02770</name>
</gene>
<dbReference type="PROSITE" id="PS00216">
    <property type="entry name" value="SUGAR_TRANSPORT_1"/>
    <property type="match status" value="1"/>
</dbReference>
<evidence type="ECO:0000256" key="6">
    <source>
        <dbReference type="SAM" id="Phobius"/>
    </source>
</evidence>
<dbReference type="GO" id="GO:0022857">
    <property type="term" value="F:transmembrane transporter activity"/>
    <property type="evidence" value="ECO:0007669"/>
    <property type="project" value="InterPro"/>
</dbReference>
<keyword evidence="9" id="KW-1185">Reference proteome</keyword>
<dbReference type="PROSITE" id="PS50850">
    <property type="entry name" value="MFS"/>
    <property type="match status" value="1"/>
</dbReference>
<dbReference type="OrthoDB" id="9800416at2"/>
<evidence type="ECO:0000313" key="8">
    <source>
        <dbReference type="EMBL" id="TXB71339.1"/>
    </source>
</evidence>
<dbReference type="Proteomes" id="UP000321562">
    <property type="component" value="Unassembled WGS sequence"/>
</dbReference>
<dbReference type="InterPro" id="IPR011701">
    <property type="entry name" value="MFS"/>
</dbReference>
<feature type="domain" description="Major facilitator superfamily (MFS) profile" evidence="7">
    <location>
        <begin position="1"/>
        <end position="385"/>
    </location>
</feature>
<feature type="transmembrane region" description="Helical" evidence="6">
    <location>
        <begin position="204"/>
        <end position="222"/>
    </location>
</feature>
<organism evidence="8 9">
    <name type="scientific">Paracoccus aurantiacus</name>
    <dbReference type="NCBI Taxonomy" id="2599412"/>
    <lineage>
        <taxon>Bacteria</taxon>
        <taxon>Pseudomonadati</taxon>
        <taxon>Pseudomonadota</taxon>
        <taxon>Alphaproteobacteria</taxon>
        <taxon>Rhodobacterales</taxon>
        <taxon>Paracoccaceae</taxon>
        <taxon>Paracoccus</taxon>
    </lineage>
</organism>
<feature type="transmembrane region" description="Helical" evidence="6">
    <location>
        <begin position="274"/>
        <end position="293"/>
    </location>
</feature>
<dbReference type="InterPro" id="IPR020846">
    <property type="entry name" value="MFS_dom"/>
</dbReference>
<evidence type="ECO:0000313" key="9">
    <source>
        <dbReference type="Proteomes" id="UP000321562"/>
    </source>
</evidence>
<dbReference type="PANTHER" id="PTHR23502:SF132">
    <property type="entry name" value="POLYAMINE TRANSPORTER 2-RELATED"/>
    <property type="match status" value="1"/>
</dbReference>
<dbReference type="Pfam" id="PF07690">
    <property type="entry name" value="MFS_1"/>
    <property type="match status" value="1"/>
</dbReference>
<evidence type="ECO:0000256" key="1">
    <source>
        <dbReference type="ARBA" id="ARBA00004141"/>
    </source>
</evidence>
<evidence type="ECO:0000256" key="2">
    <source>
        <dbReference type="ARBA" id="ARBA00022448"/>
    </source>
</evidence>
<dbReference type="SUPFAM" id="SSF103473">
    <property type="entry name" value="MFS general substrate transporter"/>
    <property type="match status" value="1"/>
</dbReference>
<feature type="transmembrane region" description="Helical" evidence="6">
    <location>
        <begin position="37"/>
        <end position="53"/>
    </location>
</feature>
<feature type="transmembrane region" description="Helical" evidence="6">
    <location>
        <begin position="299"/>
        <end position="324"/>
    </location>
</feature>
<dbReference type="CDD" id="cd17320">
    <property type="entry name" value="MFS_MdfA_MDR_like"/>
    <property type="match status" value="1"/>
</dbReference>
<dbReference type="Gene3D" id="1.20.1720.10">
    <property type="entry name" value="Multidrug resistance protein D"/>
    <property type="match status" value="1"/>
</dbReference>
<comment type="caution">
    <text evidence="8">The sequence shown here is derived from an EMBL/GenBank/DDBJ whole genome shotgun (WGS) entry which is preliminary data.</text>
</comment>